<name>A0A1Q2M597_9GAMM</name>
<dbReference type="PROSITE" id="PS50850">
    <property type="entry name" value="MFS"/>
    <property type="match status" value="1"/>
</dbReference>
<keyword evidence="8" id="KW-1185">Reference proteome</keyword>
<keyword evidence="4 5" id="KW-0472">Membrane</keyword>
<feature type="transmembrane region" description="Helical" evidence="5">
    <location>
        <begin position="247"/>
        <end position="271"/>
    </location>
</feature>
<dbReference type="OrthoDB" id="9812221at2"/>
<feature type="transmembrane region" description="Helical" evidence="5">
    <location>
        <begin position="123"/>
        <end position="145"/>
    </location>
</feature>
<dbReference type="Proteomes" id="UP000188219">
    <property type="component" value="Chromosome"/>
</dbReference>
<feature type="transmembrane region" description="Helical" evidence="5">
    <location>
        <begin position="99"/>
        <end position="117"/>
    </location>
</feature>
<keyword evidence="3 5" id="KW-1133">Transmembrane helix</keyword>
<feature type="transmembrane region" description="Helical" evidence="5">
    <location>
        <begin position="195"/>
        <end position="216"/>
    </location>
</feature>
<feature type="transmembrane region" description="Helical" evidence="5">
    <location>
        <begin position="70"/>
        <end position="90"/>
    </location>
</feature>
<dbReference type="EMBL" id="CP019650">
    <property type="protein sequence ID" value="AQQ67903.1"/>
    <property type="molecule type" value="Genomic_DNA"/>
</dbReference>
<evidence type="ECO:0000313" key="7">
    <source>
        <dbReference type="EMBL" id="AQQ67903.1"/>
    </source>
</evidence>
<dbReference type="Gene3D" id="1.20.1250.20">
    <property type="entry name" value="MFS general substrate transporter like domains"/>
    <property type="match status" value="2"/>
</dbReference>
<dbReference type="InterPro" id="IPR020846">
    <property type="entry name" value="MFS_dom"/>
</dbReference>
<dbReference type="PROSITE" id="PS00216">
    <property type="entry name" value="SUGAR_TRANSPORT_1"/>
    <property type="match status" value="1"/>
</dbReference>
<dbReference type="InterPro" id="IPR036259">
    <property type="entry name" value="MFS_trans_sf"/>
</dbReference>
<feature type="transmembrane region" description="Helical" evidence="5">
    <location>
        <begin position="346"/>
        <end position="369"/>
    </location>
</feature>
<evidence type="ECO:0000256" key="3">
    <source>
        <dbReference type="ARBA" id="ARBA00022989"/>
    </source>
</evidence>
<feature type="domain" description="Major facilitator superfamily (MFS) profile" evidence="6">
    <location>
        <begin position="29"/>
        <end position="435"/>
    </location>
</feature>
<evidence type="ECO:0000256" key="5">
    <source>
        <dbReference type="SAM" id="Phobius"/>
    </source>
</evidence>
<keyword evidence="2 5" id="KW-0812">Transmembrane</keyword>
<feature type="transmembrane region" description="Helical" evidence="5">
    <location>
        <begin position="321"/>
        <end position="340"/>
    </location>
</feature>
<protein>
    <submittedName>
        <fullName evidence="7">MFS transporter</fullName>
    </submittedName>
</protein>
<dbReference type="InterPro" id="IPR011701">
    <property type="entry name" value="MFS"/>
</dbReference>
<dbReference type="KEGG" id="maga:Mag101_09800"/>
<dbReference type="RefSeq" id="WP_077404114.1">
    <property type="nucleotide sequence ID" value="NZ_CP019650.1"/>
</dbReference>
<organism evidence="7 8">
    <name type="scientific">Microbulbifer agarilyticus</name>
    <dbReference type="NCBI Taxonomy" id="260552"/>
    <lineage>
        <taxon>Bacteria</taxon>
        <taxon>Pseudomonadati</taxon>
        <taxon>Pseudomonadota</taxon>
        <taxon>Gammaproteobacteria</taxon>
        <taxon>Cellvibrionales</taxon>
        <taxon>Microbulbiferaceae</taxon>
        <taxon>Microbulbifer</taxon>
    </lineage>
</organism>
<dbReference type="GO" id="GO:0016020">
    <property type="term" value="C:membrane"/>
    <property type="evidence" value="ECO:0007669"/>
    <property type="project" value="UniProtKB-SubCell"/>
</dbReference>
<dbReference type="GO" id="GO:0022857">
    <property type="term" value="F:transmembrane transporter activity"/>
    <property type="evidence" value="ECO:0007669"/>
    <property type="project" value="InterPro"/>
</dbReference>
<comment type="subcellular location">
    <subcellularLocation>
        <location evidence="1">Membrane</location>
        <topology evidence="1">Multi-pass membrane protein</topology>
    </subcellularLocation>
</comment>
<dbReference type="InterPro" id="IPR005829">
    <property type="entry name" value="Sugar_transporter_CS"/>
</dbReference>
<dbReference type="AlphaFoldDB" id="A0A1Q2M597"/>
<evidence type="ECO:0000256" key="2">
    <source>
        <dbReference type="ARBA" id="ARBA00022692"/>
    </source>
</evidence>
<proteinExistence type="predicted"/>
<evidence type="ECO:0000259" key="6">
    <source>
        <dbReference type="PROSITE" id="PS50850"/>
    </source>
</evidence>
<evidence type="ECO:0000256" key="1">
    <source>
        <dbReference type="ARBA" id="ARBA00004141"/>
    </source>
</evidence>
<dbReference type="STRING" id="260552.Mag101_09800"/>
<dbReference type="PANTHER" id="PTHR23524">
    <property type="entry name" value="TRANSPORTER, PUTATIVE (AFU_ORTHOLOGUE AFUA_8G04850)-RELATED"/>
    <property type="match status" value="1"/>
</dbReference>
<reference evidence="7" key="1">
    <citation type="submission" date="2017-02" db="EMBL/GenBank/DDBJ databases">
        <title>Genome of Microbulbifer agarilyticus GP101.</title>
        <authorList>
            <person name="Jung J."/>
            <person name="Bae S.S."/>
            <person name="Baek K."/>
        </authorList>
    </citation>
    <scope>NUCLEOTIDE SEQUENCE [LARGE SCALE GENOMIC DNA]</scope>
    <source>
        <strain evidence="7">GP101</strain>
    </source>
</reference>
<dbReference type="SUPFAM" id="SSF103473">
    <property type="entry name" value="MFS general substrate transporter"/>
    <property type="match status" value="1"/>
</dbReference>
<feature type="transmembrane region" description="Helical" evidence="5">
    <location>
        <begin position="411"/>
        <end position="430"/>
    </location>
</feature>
<feature type="transmembrane region" description="Helical" evidence="5">
    <location>
        <begin position="381"/>
        <end position="405"/>
    </location>
</feature>
<feature type="transmembrane region" description="Helical" evidence="5">
    <location>
        <begin position="30"/>
        <end position="50"/>
    </location>
</feature>
<gene>
    <name evidence="7" type="ORF">Mag101_09800</name>
</gene>
<sequence length="453" mass="46882">MDTTNLTPNHQASRTWLGAQLAAGISRGNFATYLFAVFISSGYAGALAVLQPGLLHVMGFAQDTQAMVTGYLSAMQELVFILLLGSAGALSDRIGRRPVYVFGLALTGIGFVLYPHADSITQLFAYRLLVAVGSAAMIGMMVTVVADYSSESSRGRANGLQALAATLGAFIPPILASLPQVFSGRGMDELAAQQLTFAVGGALGIVAAVVALFGLAPRVIQTASAARESLVQTLLGGLKAARDPQTALSYGAAFISRGDLAVTGAFISLWLVQYGTRELGMTASEAMFQLAVPRVLATVAGALLGSVIMGRIADRTSRVNAVALASGLAAIVYSAVFLIQDPTANWVIGLLFVMGIAEISAFVSSQALVGQQAPEAYRGATIGFFGVAGAFGILLGTSGGGVLFAKVSPSAPFVLFGFLNFAVCVWSIWLSKRLTRQTTTPESSTVSAVATSQ</sequence>
<dbReference type="eggNOG" id="COG2814">
    <property type="taxonomic scope" value="Bacteria"/>
</dbReference>
<dbReference type="Pfam" id="PF07690">
    <property type="entry name" value="MFS_1"/>
    <property type="match status" value="1"/>
</dbReference>
<feature type="transmembrane region" description="Helical" evidence="5">
    <location>
        <begin position="291"/>
        <end position="309"/>
    </location>
</feature>
<dbReference type="PANTHER" id="PTHR23524:SF1">
    <property type="entry name" value="MRH DOMAIN-CONTAINING PROTEIN-RELATED"/>
    <property type="match status" value="1"/>
</dbReference>
<accession>A0A1Q2M597</accession>
<feature type="transmembrane region" description="Helical" evidence="5">
    <location>
        <begin position="157"/>
        <end position="175"/>
    </location>
</feature>
<evidence type="ECO:0000256" key="4">
    <source>
        <dbReference type="ARBA" id="ARBA00023136"/>
    </source>
</evidence>
<evidence type="ECO:0000313" key="8">
    <source>
        <dbReference type="Proteomes" id="UP000188219"/>
    </source>
</evidence>